<name>A0A6I3LMN5_9FLAO</name>
<proteinExistence type="predicted"/>
<keyword evidence="2" id="KW-1185">Reference proteome</keyword>
<dbReference type="Proteomes" id="UP000438760">
    <property type="component" value="Unassembled WGS sequence"/>
</dbReference>
<dbReference type="EMBL" id="WMJX01000045">
    <property type="protein sequence ID" value="MTG99124.1"/>
    <property type="molecule type" value="Genomic_DNA"/>
</dbReference>
<organism evidence="1 2">
    <name type="scientific">Myroides albus</name>
    <dbReference type="NCBI Taxonomy" id="2562892"/>
    <lineage>
        <taxon>Bacteria</taxon>
        <taxon>Pseudomonadati</taxon>
        <taxon>Bacteroidota</taxon>
        <taxon>Flavobacteriia</taxon>
        <taxon>Flavobacteriales</taxon>
        <taxon>Flavobacteriaceae</taxon>
        <taxon>Myroides</taxon>
    </lineage>
</organism>
<dbReference type="InterPro" id="IPR025591">
    <property type="entry name" value="RloB"/>
</dbReference>
<accession>A0A6I3LMN5</accession>
<sequence length="232" mass="27098">MARTIKIDNALQKRFSKQEKKKKKDLISYFLIVCEGEKTEPNYFKSFPKKVGKIVFDLEFDGGGISTLKVVEKAIDLRDNSTRKYDRVWAVFDKDSFKSSSFNSAIKKAESNNIYCAWSNEAFELWYLLHFHNRITPMSRKDYKNAIEECINSKLPKSSKKFVYKKNDNKFKALLDKYGNVDNAIKWARDLSLTINDEKFADHNPQTMVFKLVEELLGKSEELNQELIEKFG</sequence>
<dbReference type="Pfam" id="PF13707">
    <property type="entry name" value="RloB"/>
    <property type="match status" value="1"/>
</dbReference>
<evidence type="ECO:0000313" key="2">
    <source>
        <dbReference type="Proteomes" id="UP000438760"/>
    </source>
</evidence>
<dbReference type="AlphaFoldDB" id="A0A6I3LMN5"/>
<comment type="caution">
    <text evidence="1">The sequence shown here is derived from an EMBL/GenBank/DDBJ whole genome shotgun (WGS) entry which is preliminary data.</text>
</comment>
<gene>
    <name evidence="1" type="ORF">GJV76_13465</name>
</gene>
<evidence type="ECO:0000313" key="1">
    <source>
        <dbReference type="EMBL" id="MTG99124.1"/>
    </source>
</evidence>
<dbReference type="RefSeq" id="WP_155093126.1">
    <property type="nucleotide sequence ID" value="NZ_WMJX01000045.1"/>
</dbReference>
<protein>
    <submittedName>
        <fullName evidence="1">RloB domain-containing protein</fullName>
    </submittedName>
</protein>
<reference evidence="1 2" key="1">
    <citation type="submission" date="2019-11" db="EMBL/GenBank/DDBJ databases">
        <title>Genome of Strain BIT-d1.</title>
        <authorList>
            <person name="Yang Y."/>
        </authorList>
    </citation>
    <scope>NUCLEOTIDE SEQUENCE [LARGE SCALE GENOMIC DNA]</scope>
    <source>
        <strain evidence="1 2">BIT-d1</strain>
    </source>
</reference>
<dbReference type="OrthoDB" id="9796523at2"/>